<keyword evidence="2" id="KW-1185">Reference proteome</keyword>
<name>A0AB73SZ23_9FIRM</name>
<dbReference type="EMBL" id="QGGY01000016">
    <property type="protein sequence ID" value="PWJ72758.1"/>
    <property type="molecule type" value="Genomic_DNA"/>
</dbReference>
<evidence type="ECO:0008006" key="3">
    <source>
        <dbReference type="Google" id="ProtNLM"/>
    </source>
</evidence>
<dbReference type="Pfam" id="PF11175">
    <property type="entry name" value="DUF2961"/>
    <property type="match status" value="1"/>
</dbReference>
<evidence type="ECO:0000313" key="2">
    <source>
        <dbReference type="Proteomes" id="UP000245412"/>
    </source>
</evidence>
<organism evidence="1 2">
    <name type="scientific">Murimonas intestini</name>
    <dbReference type="NCBI Taxonomy" id="1337051"/>
    <lineage>
        <taxon>Bacteria</taxon>
        <taxon>Bacillati</taxon>
        <taxon>Bacillota</taxon>
        <taxon>Clostridia</taxon>
        <taxon>Lachnospirales</taxon>
        <taxon>Lachnospiraceae</taxon>
        <taxon>Murimonas</taxon>
    </lineage>
</organism>
<dbReference type="Gene3D" id="2.60.120.1390">
    <property type="match status" value="3"/>
</dbReference>
<dbReference type="InterPro" id="IPR021345">
    <property type="entry name" value="DUF2961"/>
</dbReference>
<gene>
    <name evidence="1" type="ORF">C7383_11672</name>
</gene>
<proteinExistence type="predicted"/>
<protein>
    <recommendedName>
        <fullName evidence="3">DUF2961 domain-containing protein</fullName>
    </recommendedName>
</protein>
<comment type="caution">
    <text evidence="1">The sequence shown here is derived from an EMBL/GenBank/DDBJ whole genome shotgun (WGS) entry which is preliminary data.</text>
</comment>
<dbReference type="Proteomes" id="UP000245412">
    <property type="component" value="Unassembled WGS sequence"/>
</dbReference>
<accession>A0AB73SZ23</accession>
<evidence type="ECO:0000313" key="1">
    <source>
        <dbReference type="EMBL" id="PWJ72758.1"/>
    </source>
</evidence>
<dbReference type="AlphaFoldDB" id="A0AB73SZ23"/>
<sequence>MENYTYEQLLEKMTDLRGLAIAPRKGEQGGCFSSFDRRSRYDGRKDRYIDWGANEDGTGCISEEKGSYVVFDKKGPGVVWRVWSAMPGKGHIRIFIDDRREPEIDMEFRDFFEKYCDEPMPANYPGMMMTLSRGKNRFIPIPFQKRCRILLNKGWGMYYHFTYSVFPKETMLPSFDMQLMRDMRIPLAVTDRQLSSKGKYPYRMDKGERVQELKLRINPGERWKGREKVPGALTCLAVKTLPGGTDLLQLFRQTGLSIYWDREEEPSIECRLGNFYASPGGASEFRSYPVMVGPEEAAAYWYMPYRMFDIALKNNGSEPLIFKLILVQRDEEPEWIDSAMRFCCKTHTGDGTEELKKAGLPYTRFQPGGDRWPDWPVLLAKGTGRFCGMNLMVENTWKAPAEQAKSWWWGEMDEKTVDWWWGEGDEKFFVDGEKFPSTFGTGSEDYVGYAWAAEPPHAAFDSPYAVQNEVPIDGNGITSVSRFHICDNIPFQNEFQGFIEKYKGERWDERLDGVCRYECTSYYYLKDRKNGEK</sequence>
<dbReference type="RefSeq" id="WP_109748226.1">
    <property type="nucleotide sequence ID" value="NZ_JANKBI010000016.1"/>
</dbReference>
<reference evidence="1 2" key="1">
    <citation type="submission" date="2018-05" db="EMBL/GenBank/DDBJ databases">
        <authorList>
            <person name="Goeker M."/>
            <person name="Huntemann M."/>
            <person name="Clum A."/>
            <person name="Pillay M."/>
            <person name="Palaniappan K."/>
            <person name="Varghese N."/>
            <person name="Mikhailova N."/>
            <person name="Stamatis D."/>
            <person name="Reddy T."/>
            <person name="Daum C."/>
            <person name="Shapiro N."/>
            <person name="Ivanova N."/>
            <person name="Kyrpides N."/>
            <person name="Woyke T."/>
        </authorList>
    </citation>
    <scope>NUCLEOTIDE SEQUENCE [LARGE SCALE GENOMIC DNA]</scope>
    <source>
        <strain evidence="1 2">DSM 26524</strain>
    </source>
</reference>